<keyword evidence="9 10" id="KW-0414">Isoprene biosynthesis</keyword>
<comment type="similarity">
    <text evidence="2 10">Belongs to the transketolase family. DXPS subfamily.</text>
</comment>
<evidence type="ECO:0000256" key="9">
    <source>
        <dbReference type="ARBA" id="ARBA00023229"/>
    </source>
</evidence>
<dbReference type="Gene3D" id="3.40.50.970">
    <property type="match status" value="2"/>
</dbReference>
<keyword evidence="6 10" id="KW-0460">Magnesium</keyword>
<evidence type="ECO:0000256" key="10">
    <source>
        <dbReference type="HAMAP-Rule" id="MF_00315"/>
    </source>
</evidence>
<proteinExistence type="inferred from homology"/>
<dbReference type="KEGG" id="trc:DYE49_06350"/>
<evidence type="ECO:0000256" key="7">
    <source>
        <dbReference type="ARBA" id="ARBA00022977"/>
    </source>
</evidence>
<feature type="binding site" evidence="10">
    <location>
        <begin position="148"/>
        <end position="149"/>
    </location>
    <ligand>
        <name>thiamine diphosphate</name>
        <dbReference type="ChEBI" id="CHEBI:58937"/>
    </ligand>
</feature>
<dbReference type="NCBIfam" id="NF003933">
    <property type="entry name" value="PRK05444.2-2"/>
    <property type="match status" value="1"/>
</dbReference>
<dbReference type="GO" id="GO:0000287">
    <property type="term" value="F:magnesium ion binding"/>
    <property type="evidence" value="ECO:0007669"/>
    <property type="project" value="UniProtKB-UniRule"/>
</dbReference>
<gene>
    <name evidence="10 12" type="primary">dxs</name>
    <name evidence="12" type="ORF">DYE49_06350</name>
</gene>
<dbReference type="AlphaFoldDB" id="A0A7M1XM22"/>
<dbReference type="Pfam" id="PF13292">
    <property type="entry name" value="DXP_synthase_N"/>
    <property type="match status" value="1"/>
</dbReference>
<dbReference type="SUPFAM" id="SSF52518">
    <property type="entry name" value="Thiamin diphosphate-binding fold (THDP-binding)"/>
    <property type="match status" value="1"/>
</dbReference>
<comment type="pathway">
    <text evidence="1 10">Metabolic intermediate biosynthesis; 1-deoxy-D-xylulose 5-phosphate biosynthesis; 1-deoxy-D-xylulose 5-phosphate from D-glyceraldehyde 3-phosphate and pyruvate: step 1/1.</text>
</comment>
<comment type="cofactor">
    <cofactor evidence="10">
        <name>Mg(2+)</name>
        <dbReference type="ChEBI" id="CHEBI:18420"/>
    </cofactor>
    <text evidence="10">Binds 1 Mg(2+) ion per subunit.</text>
</comment>
<dbReference type="CDD" id="cd02007">
    <property type="entry name" value="TPP_DXS"/>
    <property type="match status" value="1"/>
</dbReference>
<dbReference type="PANTHER" id="PTHR43322:SF5">
    <property type="entry name" value="1-DEOXY-D-XYLULOSE-5-PHOSPHATE SYNTHASE, CHLOROPLASTIC"/>
    <property type="match status" value="1"/>
</dbReference>
<dbReference type="GO" id="GO:0016114">
    <property type="term" value="P:terpenoid biosynthetic process"/>
    <property type="evidence" value="ECO:0007669"/>
    <property type="project" value="UniProtKB-UniRule"/>
</dbReference>
<feature type="domain" description="Transketolase-like pyrimidine-binding" evidence="11">
    <location>
        <begin position="316"/>
        <end position="480"/>
    </location>
</feature>
<dbReference type="InterPro" id="IPR049557">
    <property type="entry name" value="Transketolase_CS"/>
</dbReference>
<dbReference type="Pfam" id="PF02780">
    <property type="entry name" value="Transketolase_C"/>
    <property type="match status" value="1"/>
</dbReference>
<feature type="binding site" evidence="10">
    <location>
        <position position="147"/>
    </location>
    <ligand>
        <name>Mg(2+)</name>
        <dbReference type="ChEBI" id="CHEBI:18420"/>
    </ligand>
</feature>
<comment type="catalytic activity">
    <reaction evidence="10">
        <text>D-glyceraldehyde 3-phosphate + pyruvate + H(+) = 1-deoxy-D-xylulose 5-phosphate + CO2</text>
        <dbReference type="Rhea" id="RHEA:12605"/>
        <dbReference type="ChEBI" id="CHEBI:15361"/>
        <dbReference type="ChEBI" id="CHEBI:15378"/>
        <dbReference type="ChEBI" id="CHEBI:16526"/>
        <dbReference type="ChEBI" id="CHEBI:57792"/>
        <dbReference type="ChEBI" id="CHEBI:59776"/>
        <dbReference type="EC" id="2.2.1.7"/>
    </reaction>
</comment>
<evidence type="ECO:0000256" key="5">
    <source>
        <dbReference type="ARBA" id="ARBA00022723"/>
    </source>
</evidence>
<dbReference type="InterPro" id="IPR009014">
    <property type="entry name" value="Transketo_C/PFOR_II"/>
</dbReference>
<dbReference type="GO" id="GO:0008661">
    <property type="term" value="F:1-deoxy-D-xylulose-5-phosphate synthase activity"/>
    <property type="evidence" value="ECO:0007669"/>
    <property type="project" value="UniProtKB-UniRule"/>
</dbReference>
<evidence type="ECO:0000256" key="8">
    <source>
        <dbReference type="ARBA" id="ARBA00023052"/>
    </source>
</evidence>
<feature type="binding site" evidence="10">
    <location>
        <position position="367"/>
    </location>
    <ligand>
        <name>thiamine diphosphate</name>
        <dbReference type="ChEBI" id="CHEBI:58937"/>
    </ligand>
</feature>
<evidence type="ECO:0000256" key="1">
    <source>
        <dbReference type="ARBA" id="ARBA00004980"/>
    </source>
</evidence>
<evidence type="ECO:0000256" key="4">
    <source>
        <dbReference type="ARBA" id="ARBA00022679"/>
    </source>
</evidence>
<dbReference type="PROSITE" id="PS00802">
    <property type="entry name" value="TRANSKETOLASE_2"/>
    <property type="match status" value="1"/>
</dbReference>
<dbReference type="Proteomes" id="UP000593591">
    <property type="component" value="Chromosome"/>
</dbReference>
<organism evidence="12 13">
    <name type="scientific">Treponema rectale</name>
    <dbReference type="NCBI Taxonomy" id="744512"/>
    <lineage>
        <taxon>Bacteria</taxon>
        <taxon>Pseudomonadati</taxon>
        <taxon>Spirochaetota</taxon>
        <taxon>Spirochaetia</taxon>
        <taxon>Spirochaetales</taxon>
        <taxon>Treponemataceae</taxon>
        <taxon>Treponema</taxon>
    </lineage>
</organism>
<comment type="subunit">
    <text evidence="3 10">Homodimer.</text>
</comment>
<sequence>MKAVILQSIHSPGDLKKLDDASLTLLASQMRECIISTVSENGGHLASNLGVVELSIALHRVFDSPKDAIVWDVSHQCYPHKILTGRYGEFSTIRKEGGISGFTRIKESPHDYFDAGHASSSISSALGLLASWKLQGRDDKVVAVIGDGALTGGMAFEALSHAGQLSQNLIVVVNDNQMSISPNTGSLSRYLSRLTTGAAYQKFRRRIDHAIDRIPYFNRHIGKFIYRIKRALKGFFLTNNLFVDLGFEYAGPLDGHNIRELEKTFRRVKKIPRPVVVHVVTKKGKGYSPAENNPSAFHGIGPFNISDGSVEKFNALSFTECFSNYIVRLGEKDSRICAITAAMSKGTGLDAFSRKFKDRFFDVGIAEEHAVTFAGGLAAGNLIPFVAIYSTFMQRSVDQIIEDIALQNRHVIMVMDRAGAVPGDGETHQGIFDISLLRCIPDITFMTVVSSADMKLCLDYAVFSCSGPVCLRWSKNSCPSETPAFSVPVVSGRGILVEASEISPSLEVSVKDSRKKPKKVLLVCTGSMYGETLVAARNLLMNGIYCSIYVLRFLKPFDGEYFASAASDYDCAVIIEDGVRIGSFAEYLDMYIHKDPVLKKIKTSVLAFPDEFLANGEREYILKQAGLSPECITEAVFKLVR</sequence>
<dbReference type="PANTHER" id="PTHR43322">
    <property type="entry name" value="1-D-DEOXYXYLULOSE 5-PHOSPHATE SYNTHASE-RELATED"/>
    <property type="match status" value="1"/>
</dbReference>
<dbReference type="PROSITE" id="PS00801">
    <property type="entry name" value="TRANSKETOLASE_1"/>
    <property type="match status" value="1"/>
</dbReference>
<accession>A0A7M1XM22</accession>
<protein>
    <recommendedName>
        <fullName evidence="10">1-deoxy-D-xylulose-5-phosphate synthase</fullName>
        <ecNumber evidence="10">2.2.1.7</ecNumber>
    </recommendedName>
    <alternativeName>
        <fullName evidence="10">1-deoxyxylulose-5-phosphate synthase</fullName>
        <shortName evidence="10">DXP synthase</shortName>
        <shortName evidence="10">DXPS</shortName>
    </alternativeName>
</protein>
<dbReference type="CDD" id="cd07033">
    <property type="entry name" value="TPP_PYR_DXS_TK_like"/>
    <property type="match status" value="1"/>
</dbReference>
<dbReference type="InterPro" id="IPR029061">
    <property type="entry name" value="THDP-binding"/>
</dbReference>
<evidence type="ECO:0000313" key="12">
    <source>
        <dbReference type="EMBL" id="QOS40095.1"/>
    </source>
</evidence>
<dbReference type="GO" id="GO:0019288">
    <property type="term" value="P:isopentenyl diphosphate biosynthetic process, methylerythritol 4-phosphate pathway"/>
    <property type="evidence" value="ECO:0007669"/>
    <property type="project" value="TreeGrafter"/>
</dbReference>
<keyword evidence="4 10" id="KW-0808">Transferase</keyword>
<name>A0A7M1XM22_9SPIR</name>
<keyword evidence="8 10" id="KW-0786">Thiamine pyrophosphate</keyword>
<feature type="binding site" evidence="10">
    <location>
        <position position="176"/>
    </location>
    <ligand>
        <name>Mg(2+)</name>
        <dbReference type="ChEBI" id="CHEBI:18420"/>
    </ligand>
</feature>
<dbReference type="EMBL" id="CP031517">
    <property type="protein sequence ID" value="QOS40095.1"/>
    <property type="molecule type" value="Genomic_DNA"/>
</dbReference>
<feature type="binding site" evidence="10">
    <location>
        <position position="75"/>
    </location>
    <ligand>
        <name>thiamine diphosphate</name>
        <dbReference type="ChEBI" id="CHEBI:58937"/>
    </ligand>
</feature>
<dbReference type="GO" id="GO:0009228">
    <property type="term" value="P:thiamine biosynthetic process"/>
    <property type="evidence" value="ECO:0007669"/>
    <property type="project" value="UniProtKB-UniRule"/>
</dbReference>
<evidence type="ECO:0000256" key="6">
    <source>
        <dbReference type="ARBA" id="ARBA00022842"/>
    </source>
</evidence>
<dbReference type="InterPro" id="IPR005477">
    <property type="entry name" value="Dxylulose-5-P_synthase"/>
</dbReference>
<dbReference type="InterPro" id="IPR005475">
    <property type="entry name" value="Transketolase-like_Pyr-bd"/>
</dbReference>
<dbReference type="Pfam" id="PF02779">
    <property type="entry name" value="Transket_pyr"/>
    <property type="match status" value="1"/>
</dbReference>
<dbReference type="NCBIfam" id="TIGR00204">
    <property type="entry name" value="dxs"/>
    <property type="match status" value="1"/>
</dbReference>
<dbReference type="GO" id="GO:0030976">
    <property type="term" value="F:thiamine pyrophosphate binding"/>
    <property type="evidence" value="ECO:0007669"/>
    <property type="project" value="UniProtKB-UniRule"/>
</dbReference>
<evidence type="ECO:0000259" key="11">
    <source>
        <dbReference type="SMART" id="SM00861"/>
    </source>
</evidence>
<dbReference type="HAMAP" id="MF_00315">
    <property type="entry name" value="DXP_synth"/>
    <property type="match status" value="1"/>
</dbReference>
<feature type="binding site" evidence="10">
    <location>
        <position position="287"/>
    </location>
    <ligand>
        <name>thiamine diphosphate</name>
        <dbReference type="ChEBI" id="CHEBI:58937"/>
    </ligand>
</feature>
<keyword evidence="5 10" id="KW-0479">Metal-binding</keyword>
<feature type="binding site" evidence="10">
    <location>
        <position position="176"/>
    </location>
    <ligand>
        <name>thiamine diphosphate</name>
        <dbReference type="ChEBI" id="CHEBI:58937"/>
    </ligand>
</feature>
<comment type="cofactor">
    <cofactor evidence="10">
        <name>thiamine diphosphate</name>
        <dbReference type="ChEBI" id="CHEBI:58937"/>
    </cofactor>
    <text evidence="10">Binds 1 thiamine pyrophosphate per subunit.</text>
</comment>
<comment type="function">
    <text evidence="10">Catalyzes the acyloin condensation reaction between C atoms 2 and 3 of pyruvate and glyceraldehyde 3-phosphate to yield 1-deoxy-D-xylulose-5-phosphate (DXP).</text>
</comment>
<dbReference type="SMART" id="SM00861">
    <property type="entry name" value="Transket_pyr"/>
    <property type="match status" value="1"/>
</dbReference>
<keyword evidence="7 10" id="KW-0784">Thiamine biosynthesis</keyword>
<evidence type="ECO:0000256" key="2">
    <source>
        <dbReference type="ARBA" id="ARBA00011081"/>
    </source>
</evidence>
<dbReference type="EC" id="2.2.1.7" evidence="10"/>
<dbReference type="UniPathway" id="UPA00064">
    <property type="reaction ID" value="UER00091"/>
</dbReference>
<dbReference type="GO" id="GO:0005829">
    <property type="term" value="C:cytosol"/>
    <property type="evidence" value="ECO:0007669"/>
    <property type="project" value="TreeGrafter"/>
</dbReference>
<dbReference type="SUPFAM" id="SSF52922">
    <property type="entry name" value="TK C-terminal domain-like"/>
    <property type="match status" value="1"/>
</dbReference>
<reference evidence="12 13" key="1">
    <citation type="submission" date="2018-08" db="EMBL/GenBank/DDBJ databases">
        <title>The first complete genome of Treponema rectale (CHPAT), a commensal spirochete of the bovine rectum.</title>
        <authorList>
            <person name="Staton G.J."/>
            <person name="Clegg S.R."/>
            <person name="Carter S.D."/>
            <person name="Radford A.D."/>
            <person name="Darby A."/>
            <person name="Hall N."/>
            <person name="Birtles R.J."/>
            <person name="Evans N.J."/>
        </authorList>
    </citation>
    <scope>NUCLEOTIDE SEQUENCE [LARGE SCALE GENOMIC DNA]</scope>
    <source>
        <strain evidence="12 13">CHPA</strain>
    </source>
</reference>
<dbReference type="InterPro" id="IPR033248">
    <property type="entry name" value="Transketolase_C"/>
</dbReference>
<feature type="binding site" evidence="10">
    <location>
        <begin position="116"/>
        <end position="118"/>
    </location>
    <ligand>
        <name>thiamine diphosphate</name>
        <dbReference type="ChEBI" id="CHEBI:58937"/>
    </ligand>
</feature>
<dbReference type="InterPro" id="IPR020826">
    <property type="entry name" value="Transketolase_BS"/>
</dbReference>
<evidence type="ECO:0000256" key="3">
    <source>
        <dbReference type="ARBA" id="ARBA00011738"/>
    </source>
</evidence>
<evidence type="ECO:0000313" key="13">
    <source>
        <dbReference type="Proteomes" id="UP000593591"/>
    </source>
</evidence>
<dbReference type="Gene3D" id="3.40.50.920">
    <property type="match status" value="1"/>
</dbReference>